<dbReference type="Proteomes" id="UP000189966">
    <property type="component" value="Unassembled WGS sequence"/>
</dbReference>
<dbReference type="OrthoDB" id="6103450at2"/>
<gene>
    <name evidence="2" type="ORF">CZ809_00916</name>
</gene>
<evidence type="ECO:0000313" key="2">
    <source>
        <dbReference type="EMBL" id="SKC31438.1"/>
    </source>
</evidence>
<dbReference type="AlphaFoldDB" id="A0A1T5HXA2"/>
<accession>A0A1T5HXA2</accession>
<dbReference type="Pfam" id="PF04865">
    <property type="entry name" value="Baseplate_J"/>
    <property type="match status" value="1"/>
</dbReference>
<organism evidence="2 3">
    <name type="scientific">Photobacterium piscicola</name>
    <dbReference type="NCBI Taxonomy" id="1378299"/>
    <lineage>
        <taxon>Bacteria</taxon>
        <taxon>Pseudomonadati</taxon>
        <taxon>Pseudomonadota</taxon>
        <taxon>Gammaproteobacteria</taxon>
        <taxon>Vibrionales</taxon>
        <taxon>Vibrionaceae</taxon>
        <taxon>Photobacterium</taxon>
    </lineage>
</organism>
<dbReference type="InterPro" id="IPR006949">
    <property type="entry name" value="Barrel_Baseplate_J-like"/>
</dbReference>
<proteinExistence type="predicted"/>
<dbReference type="RefSeq" id="WP_080156222.1">
    <property type="nucleotide sequence ID" value="NZ_FUZI01000001.1"/>
</dbReference>
<evidence type="ECO:0000313" key="3">
    <source>
        <dbReference type="Proteomes" id="UP000189966"/>
    </source>
</evidence>
<sequence>MNIRPDVDFDPLLVEAGIPTDEAALAAMLAKAVKDAGSTLSNDSRMSPFWRWVRAVVVTPVLWLVNELLAKNVLPAMFTATATGAFADLKAWETNTTRKPAQFTVGNIAFTKKDEQQAVVIKAGTEVTTERIDDHVYRLHVQHDVLIPMGKLTGLIPCKASVAGKNYNLAAGYFNILPDAVAGIESVTNPTDWIVQLGADIEGDDELCLRSRNAFSTVGRYHIDAAYRAIISRVAGIRPDLIWFKNTGDTAPGSADALILMEVGETPQHVLDQLNDYINHQGYHGHGDLLTCKALPRIPQVLTVVVYVTNNLEIEARTAIQAEVEFRIRAAFRENDAFPDMTRTYAQSLFSFSEMIREIHNAMPTVKQITINKTMIQSGLSIPVISTLSIEVKNEIGA</sequence>
<feature type="domain" description="Baseplate protein J-like barrel" evidence="1">
    <location>
        <begin position="108"/>
        <end position="194"/>
    </location>
</feature>
<name>A0A1T5HXA2_9GAMM</name>
<protein>
    <submittedName>
        <fullName evidence="2">Baseplate J-like protein</fullName>
    </submittedName>
</protein>
<evidence type="ECO:0000259" key="1">
    <source>
        <dbReference type="Pfam" id="PF04865"/>
    </source>
</evidence>
<reference evidence="2 3" key="1">
    <citation type="submission" date="2017-02" db="EMBL/GenBank/DDBJ databases">
        <authorList>
            <person name="Peterson S.W."/>
        </authorList>
    </citation>
    <scope>NUCLEOTIDE SEQUENCE [LARGE SCALE GENOMIC DNA]</scope>
    <source>
        <strain evidence="3">type strain: NCCB 100098</strain>
    </source>
</reference>
<dbReference type="EMBL" id="FUZI01000001">
    <property type="protein sequence ID" value="SKC31438.1"/>
    <property type="molecule type" value="Genomic_DNA"/>
</dbReference>